<comment type="caution">
    <text evidence="8">The sequence shown here is derived from an EMBL/GenBank/DDBJ whole genome shotgun (WGS) entry which is preliminary data.</text>
</comment>
<dbReference type="GO" id="GO:0003724">
    <property type="term" value="F:RNA helicase activity"/>
    <property type="evidence" value="ECO:0007669"/>
    <property type="project" value="InterPro"/>
</dbReference>
<dbReference type="GO" id="GO:0005524">
    <property type="term" value="F:ATP binding"/>
    <property type="evidence" value="ECO:0007669"/>
    <property type="project" value="UniProtKB-KW"/>
</dbReference>
<feature type="region of interest" description="Disordered" evidence="6">
    <location>
        <begin position="1"/>
        <end position="28"/>
    </location>
</feature>
<dbReference type="GO" id="GO:0016787">
    <property type="term" value="F:hydrolase activity"/>
    <property type="evidence" value="ECO:0007669"/>
    <property type="project" value="UniProtKB-KW"/>
</dbReference>
<dbReference type="InParanoid" id="G4U1K9"/>
<reference evidence="8 9" key="1">
    <citation type="journal article" date="2011" name="PLoS Pathog.">
        <title>Endophytic Life Strategies Decoded by Genome and Transcriptome Analyses of the Mutualistic Root Symbiont Piriformospora indica.</title>
        <authorList>
            <person name="Zuccaro A."/>
            <person name="Lahrmann U."/>
            <person name="Guldener U."/>
            <person name="Langen G."/>
            <person name="Pfiffi S."/>
            <person name="Biedenkopf D."/>
            <person name="Wong P."/>
            <person name="Samans B."/>
            <person name="Grimm C."/>
            <person name="Basiewicz M."/>
            <person name="Murat C."/>
            <person name="Martin F."/>
            <person name="Kogel K.H."/>
        </authorList>
    </citation>
    <scope>NUCLEOTIDE SEQUENCE [LARGE SCALE GENOMIC DNA]</scope>
    <source>
        <strain evidence="8 9">DSM 11827</strain>
    </source>
</reference>
<dbReference type="HOGENOM" id="CLU_2590645_0_0_1"/>
<evidence type="ECO:0000256" key="2">
    <source>
        <dbReference type="ARBA" id="ARBA00022801"/>
    </source>
</evidence>
<keyword evidence="3" id="KW-0347">Helicase</keyword>
<dbReference type="Gene3D" id="3.40.50.300">
    <property type="entry name" value="P-loop containing nucleotide triphosphate hydrolases"/>
    <property type="match status" value="1"/>
</dbReference>
<evidence type="ECO:0000313" key="9">
    <source>
        <dbReference type="Proteomes" id="UP000007148"/>
    </source>
</evidence>
<dbReference type="OrthoDB" id="10261904at2759"/>
<dbReference type="InterPro" id="IPR014014">
    <property type="entry name" value="RNA_helicase_DEAD_Q_motif"/>
</dbReference>
<dbReference type="AlphaFoldDB" id="G4U1K9"/>
<evidence type="ECO:0000256" key="1">
    <source>
        <dbReference type="ARBA" id="ARBA00022741"/>
    </source>
</evidence>
<keyword evidence="9" id="KW-1185">Reference proteome</keyword>
<evidence type="ECO:0000313" key="8">
    <source>
        <dbReference type="EMBL" id="CCA77452.1"/>
    </source>
</evidence>
<organism evidence="8 9">
    <name type="scientific">Serendipita indica (strain DSM 11827)</name>
    <name type="common">Root endophyte fungus</name>
    <name type="synonym">Piriformospora indica</name>
    <dbReference type="NCBI Taxonomy" id="1109443"/>
    <lineage>
        <taxon>Eukaryota</taxon>
        <taxon>Fungi</taxon>
        <taxon>Dikarya</taxon>
        <taxon>Basidiomycota</taxon>
        <taxon>Agaricomycotina</taxon>
        <taxon>Agaricomycetes</taxon>
        <taxon>Sebacinales</taxon>
        <taxon>Serendipitaceae</taxon>
        <taxon>Serendipita</taxon>
    </lineage>
</organism>
<name>G4U1K9_SERID</name>
<dbReference type="SUPFAM" id="SSF52540">
    <property type="entry name" value="P-loop containing nucleoside triphosphate hydrolases"/>
    <property type="match status" value="1"/>
</dbReference>
<keyword evidence="2" id="KW-0378">Hydrolase</keyword>
<proteinExistence type="predicted"/>
<dbReference type="InterPro" id="IPR027417">
    <property type="entry name" value="P-loop_NTPase"/>
</dbReference>
<evidence type="ECO:0000256" key="6">
    <source>
        <dbReference type="SAM" id="MobiDB-lite"/>
    </source>
</evidence>
<accession>G4U1K9</accession>
<feature type="short sequence motif" description="Q motif" evidence="5">
    <location>
        <begin position="31"/>
        <end position="59"/>
    </location>
</feature>
<feature type="domain" description="DEAD-box RNA helicase Q" evidence="7">
    <location>
        <begin position="31"/>
        <end position="59"/>
    </location>
</feature>
<gene>
    <name evidence="8" type="ORF">PIIN_11429</name>
</gene>
<evidence type="ECO:0000256" key="3">
    <source>
        <dbReference type="ARBA" id="ARBA00022806"/>
    </source>
</evidence>
<keyword evidence="4" id="KW-0067">ATP-binding</keyword>
<protein>
    <recommendedName>
        <fullName evidence="7">DEAD-box RNA helicase Q domain-containing protein</fullName>
    </recommendedName>
</protein>
<evidence type="ECO:0000256" key="5">
    <source>
        <dbReference type="PROSITE-ProRule" id="PRU00552"/>
    </source>
</evidence>
<evidence type="ECO:0000256" key="4">
    <source>
        <dbReference type="ARBA" id="ARBA00022840"/>
    </source>
</evidence>
<keyword evidence="1" id="KW-0547">Nucleotide-binding</keyword>
<dbReference type="EMBL" id="CAFZ01001614">
    <property type="protein sequence ID" value="CCA77452.1"/>
    <property type="molecule type" value="Genomic_DNA"/>
</dbReference>
<dbReference type="PROSITE" id="PS51195">
    <property type="entry name" value="Q_MOTIF"/>
    <property type="match status" value="1"/>
</dbReference>
<evidence type="ECO:0000259" key="7">
    <source>
        <dbReference type="PROSITE" id="PS51195"/>
    </source>
</evidence>
<dbReference type="Proteomes" id="UP000007148">
    <property type="component" value="Unassembled WGS sequence"/>
</dbReference>
<sequence length="80" mass="8572">MSDSSSSRHSSPDGHEPNPLLAENSGEVSETPFNTLGLIPELLQTVEALGYKNATSIQAQAIPSALQDRDIIGVAKNWLR</sequence>